<accession>A0A803QN82</accession>
<dbReference type="Proteomes" id="UP000596661">
    <property type="component" value="Unassembled WGS sequence"/>
</dbReference>
<dbReference type="AlphaFoldDB" id="A0A803QN82"/>
<evidence type="ECO:0000313" key="2">
    <source>
        <dbReference type="EnsemblPlants" id="cds.evm.model.10.299"/>
    </source>
</evidence>
<feature type="domain" description="Reverse transcriptase" evidence="1">
    <location>
        <begin position="110"/>
        <end position="276"/>
    </location>
</feature>
<organism evidence="2 3">
    <name type="scientific">Cannabis sativa</name>
    <name type="common">Hemp</name>
    <name type="synonym">Marijuana</name>
    <dbReference type="NCBI Taxonomy" id="3483"/>
    <lineage>
        <taxon>Eukaryota</taxon>
        <taxon>Viridiplantae</taxon>
        <taxon>Streptophyta</taxon>
        <taxon>Embryophyta</taxon>
        <taxon>Tracheophyta</taxon>
        <taxon>Spermatophyta</taxon>
        <taxon>Magnoliopsida</taxon>
        <taxon>eudicotyledons</taxon>
        <taxon>Gunneridae</taxon>
        <taxon>Pentapetalae</taxon>
        <taxon>rosids</taxon>
        <taxon>fabids</taxon>
        <taxon>Rosales</taxon>
        <taxon>Cannabaceae</taxon>
        <taxon>Cannabis</taxon>
    </lineage>
</organism>
<dbReference type="PANTHER" id="PTHR46890:SF48">
    <property type="entry name" value="RNA-DIRECTED DNA POLYMERASE"/>
    <property type="match status" value="1"/>
</dbReference>
<dbReference type="InterPro" id="IPR052343">
    <property type="entry name" value="Retrotransposon-Effector_Assoc"/>
</dbReference>
<dbReference type="PANTHER" id="PTHR46890">
    <property type="entry name" value="NON-LTR RETROLELEMENT REVERSE TRANSCRIPTASE-LIKE PROTEIN-RELATED"/>
    <property type="match status" value="1"/>
</dbReference>
<proteinExistence type="predicted"/>
<dbReference type="SUPFAM" id="SSF56672">
    <property type="entry name" value="DNA/RNA polymerases"/>
    <property type="match status" value="1"/>
</dbReference>
<dbReference type="CDD" id="cd01650">
    <property type="entry name" value="RT_nLTR_like"/>
    <property type="match status" value="1"/>
</dbReference>
<keyword evidence="3" id="KW-1185">Reference proteome</keyword>
<protein>
    <recommendedName>
        <fullName evidence="1">Reverse transcriptase domain-containing protein</fullName>
    </recommendedName>
</protein>
<dbReference type="EnsemblPlants" id="evm.model.10.299">
    <property type="protein sequence ID" value="cds.evm.model.10.299"/>
    <property type="gene ID" value="evm.TU.10.299"/>
</dbReference>
<dbReference type="InterPro" id="IPR043502">
    <property type="entry name" value="DNA/RNA_pol_sf"/>
</dbReference>
<dbReference type="InterPro" id="IPR000477">
    <property type="entry name" value="RT_dom"/>
</dbReference>
<reference evidence="2" key="1">
    <citation type="submission" date="2021-03" db="UniProtKB">
        <authorList>
            <consortium name="EnsemblPlants"/>
        </authorList>
    </citation>
    <scope>IDENTIFICATION</scope>
</reference>
<evidence type="ECO:0000313" key="3">
    <source>
        <dbReference type="Proteomes" id="UP000596661"/>
    </source>
</evidence>
<sequence>MGNLVVSYFSDLFSSDGSDADAISLILDCLGPPLDDLDFAFLDKPFTFKEVRKALFHLSGDKAPGLDGLNAYFYQKNWSTLGVDFAKAVLSCLNEGVDFSAVNTTLISLIPKKQNAHTLKDFRLISLCSTLYKVISKVLANRLKVVLDKIISPFQSAFVSGRVIFDNILIAQEIVHAISSRKKGKLGWAALKLDMAKAFDRVNWHYLESLMFHFNFPSRFVSLIMKCISTTSLSFLINGSVHGLIHPSRGLRHGDPLSPYLFILCAEGFSALLRANQVGLTYRAIPSLCYVLFSLAVKLCKGIEAVMADSGGDHQGLLTKSIGSLGSLYANLNFRGLGFRSLIHFNQAMPAKQARLILRTLLLSLLLVLKARYFLRTLLS</sequence>
<dbReference type="Gramene" id="evm.model.10.299">
    <property type="protein sequence ID" value="cds.evm.model.10.299"/>
    <property type="gene ID" value="evm.TU.10.299"/>
</dbReference>
<dbReference type="EMBL" id="UZAU01000791">
    <property type="status" value="NOT_ANNOTATED_CDS"/>
    <property type="molecule type" value="Genomic_DNA"/>
</dbReference>
<dbReference type="Pfam" id="PF00078">
    <property type="entry name" value="RVT_1"/>
    <property type="match status" value="1"/>
</dbReference>
<name>A0A803QN82_CANSA</name>
<evidence type="ECO:0000259" key="1">
    <source>
        <dbReference type="Pfam" id="PF00078"/>
    </source>
</evidence>